<organism evidence="1 2">
    <name type="scientific">Desulfuribacillus stibiiarsenatis</name>
    <dbReference type="NCBI Taxonomy" id="1390249"/>
    <lineage>
        <taxon>Bacteria</taxon>
        <taxon>Bacillati</taxon>
        <taxon>Bacillota</taxon>
        <taxon>Desulfuribacillia</taxon>
        <taxon>Desulfuribacillales</taxon>
        <taxon>Desulfuribacillaceae</taxon>
        <taxon>Desulfuribacillus</taxon>
    </lineage>
</organism>
<keyword evidence="2" id="KW-1185">Reference proteome</keyword>
<gene>
    <name evidence="1" type="ORF">BHU72_11715</name>
</gene>
<dbReference type="Proteomes" id="UP000095255">
    <property type="component" value="Unassembled WGS sequence"/>
</dbReference>
<dbReference type="RefSeq" id="WP_069701425.1">
    <property type="nucleotide sequence ID" value="NZ_MJAT01000006.1"/>
</dbReference>
<proteinExistence type="predicted"/>
<comment type="caution">
    <text evidence="1">The sequence shown here is derived from an EMBL/GenBank/DDBJ whole genome shotgun (WGS) entry which is preliminary data.</text>
</comment>
<accession>A0A1E5L7Q9</accession>
<protein>
    <submittedName>
        <fullName evidence="1">Competence protein ComFB</fullName>
    </submittedName>
</protein>
<name>A0A1E5L7Q9_9FIRM</name>
<dbReference type="EMBL" id="MJAT01000006">
    <property type="protein sequence ID" value="OEH86197.1"/>
    <property type="molecule type" value="Genomic_DNA"/>
</dbReference>
<dbReference type="STRING" id="1390249.BHU72_11715"/>
<sequence length="92" mass="10457">MRIKLYNMMEKVVEDALADVLQQSNHVCDCEECKVDIMAIALNHLPPKYVGTRKGEVFTKLNTLSNQFNSDAVIEITKAIDIVNKKPNHEKL</sequence>
<reference evidence="1 2" key="1">
    <citation type="submission" date="2016-09" db="EMBL/GenBank/DDBJ databases">
        <title>Desulfuribacillus arsenicus sp. nov., an obligately anaerobic, dissimilatory arsenic- and antimonate-reducing bacterium isolated from anoxic sediments.</title>
        <authorList>
            <person name="Abin C.A."/>
            <person name="Hollibaugh J.T."/>
        </authorList>
    </citation>
    <scope>NUCLEOTIDE SEQUENCE [LARGE SCALE GENOMIC DNA]</scope>
    <source>
        <strain evidence="1 2">MLFW-2</strain>
    </source>
</reference>
<evidence type="ECO:0000313" key="2">
    <source>
        <dbReference type="Proteomes" id="UP000095255"/>
    </source>
</evidence>
<dbReference type="Pfam" id="PF10719">
    <property type="entry name" value="ComFB"/>
    <property type="match status" value="1"/>
</dbReference>
<evidence type="ECO:0000313" key="1">
    <source>
        <dbReference type="EMBL" id="OEH86197.1"/>
    </source>
</evidence>
<dbReference type="InterPro" id="IPR019657">
    <property type="entry name" value="ComFB"/>
</dbReference>
<dbReference type="AlphaFoldDB" id="A0A1E5L7Q9"/>
<dbReference type="OrthoDB" id="5616024at2"/>